<gene>
    <name evidence="2" type="ORF">Ahy_B05g079187</name>
</gene>
<dbReference type="GO" id="GO:0005634">
    <property type="term" value="C:nucleus"/>
    <property type="evidence" value="ECO:0007669"/>
    <property type="project" value="UniProtKB-SubCell"/>
</dbReference>
<sequence length="90" mass="10898">MALLDIFEFFEDQHLWIPIYLDHYFWVEMKSTQRSESIHTFFNNSLIQFVKQYNNCLGSNEQKEREYDTPNFYTIILCATKPPIEAHTKE</sequence>
<dbReference type="PANTHER" id="PTHR31669">
    <property type="entry name" value="PROTEIN FAR1-RELATED SEQUENCE 10-RELATED"/>
    <property type="match status" value="1"/>
</dbReference>
<keyword evidence="1" id="KW-0539">Nucleus</keyword>
<organism evidence="2 3">
    <name type="scientific">Arachis hypogaea</name>
    <name type="common">Peanut</name>
    <dbReference type="NCBI Taxonomy" id="3818"/>
    <lineage>
        <taxon>Eukaryota</taxon>
        <taxon>Viridiplantae</taxon>
        <taxon>Streptophyta</taxon>
        <taxon>Embryophyta</taxon>
        <taxon>Tracheophyta</taxon>
        <taxon>Spermatophyta</taxon>
        <taxon>Magnoliopsida</taxon>
        <taxon>eudicotyledons</taxon>
        <taxon>Gunneridae</taxon>
        <taxon>Pentapetalae</taxon>
        <taxon>rosids</taxon>
        <taxon>fabids</taxon>
        <taxon>Fabales</taxon>
        <taxon>Fabaceae</taxon>
        <taxon>Papilionoideae</taxon>
        <taxon>50 kb inversion clade</taxon>
        <taxon>dalbergioids sensu lato</taxon>
        <taxon>Dalbergieae</taxon>
        <taxon>Pterocarpus clade</taxon>
        <taxon>Arachis</taxon>
    </lineage>
</organism>
<dbReference type="GO" id="GO:0006355">
    <property type="term" value="P:regulation of DNA-templated transcription"/>
    <property type="evidence" value="ECO:0007669"/>
    <property type="project" value="UniProtKB-UniRule"/>
</dbReference>
<keyword evidence="1" id="KW-0863">Zinc-finger</keyword>
<reference evidence="2 3" key="1">
    <citation type="submission" date="2019-01" db="EMBL/GenBank/DDBJ databases">
        <title>Sequencing of cultivated peanut Arachis hypogaea provides insights into genome evolution and oil improvement.</title>
        <authorList>
            <person name="Chen X."/>
        </authorList>
    </citation>
    <scope>NUCLEOTIDE SEQUENCE [LARGE SCALE GENOMIC DNA]</scope>
    <source>
        <strain evidence="3">cv. Fuhuasheng</strain>
        <tissue evidence="2">Leaves</tissue>
    </source>
</reference>
<comment type="caution">
    <text evidence="2">The sequence shown here is derived from an EMBL/GenBank/DDBJ whole genome shotgun (WGS) entry which is preliminary data.</text>
</comment>
<evidence type="ECO:0000313" key="2">
    <source>
        <dbReference type="EMBL" id="RYR10709.1"/>
    </source>
</evidence>
<keyword evidence="1" id="KW-0479">Metal-binding</keyword>
<evidence type="ECO:0000256" key="1">
    <source>
        <dbReference type="RuleBase" id="RU367018"/>
    </source>
</evidence>
<comment type="subcellular location">
    <subcellularLocation>
        <location evidence="1">Nucleus</location>
    </subcellularLocation>
</comment>
<proteinExistence type="inferred from homology"/>
<accession>A0A444Z959</accession>
<keyword evidence="1" id="KW-0862">Zinc</keyword>
<dbReference type="PANTHER" id="PTHR31669:SF283">
    <property type="entry name" value="PROTEIN FAR1-RELATED SEQUENCE"/>
    <property type="match status" value="1"/>
</dbReference>
<dbReference type="InterPro" id="IPR031052">
    <property type="entry name" value="FHY3/FAR1"/>
</dbReference>
<keyword evidence="3" id="KW-1185">Reference proteome</keyword>
<comment type="function">
    <text evidence="1">Putative transcription activator involved in regulating light control of development.</text>
</comment>
<evidence type="ECO:0000313" key="3">
    <source>
        <dbReference type="Proteomes" id="UP000289738"/>
    </source>
</evidence>
<comment type="similarity">
    <text evidence="1">Belongs to the FHY3/FAR1 family.</text>
</comment>
<dbReference type="AlphaFoldDB" id="A0A444Z959"/>
<protein>
    <recommendedName>
        <fullName evidence="1">Protein FAR1-RELATED SEQUENCE</fullName>
    </recommendedName>
</protein>
<name>A0A444Z959_ARAHY</name>
<dbReference type="EMBL" id="SDMP01000015">
    <property type="protein sequence ID" value="RYR10709.1"/>
    <property type="molecule type" value="Genomic_DNA"/>
</dbReference>
<dbReference type="Proteomes" id="UP000289738">
    <property type="component" value="Chromosome B05"/>
</dbReference>
<dbReference type="GO" id="GO:0008270">
    <property type="term" value="F:zinc ion binding"/>
    <property type="evidence" value="ECO:0007669"/>
    <property type="project" value="UniProtKB-UniRule"/>
</dbReference>